<protein>
    <recommendedName>
        <fullName evidence="1">Alpha-ribazole phosphatase</fullName>
        <ecNumber evidence="1">3.1.3.73</ecNumber>
    </recommendedName>
</protein>
<keyword evidence="3" id="KW-1185">Reference proteome</keyword>
<dbReference type="Gene3D" id="3.40.50.1240">
    <property type="entry name" value="Phosphoglycerate mutase-like"/>
    <property type="match status" value="1"/>
</dbReference>
<gene>
    <name evidence="2" type="primary">cobC</name>
    <name evidence="2" type="ORF">L3049_01355</name>
</gene>
<dbReference type="InterPro" id="IPR013078">
    <property type="entry name" value="His_Pase_superF_clade-1"/>
</dbReference>
<dbReference type="CDD" id="cd07067">
    <property type="entry name" value="HP_PGM_like"/>
    <property type="match status" value="1"/>
</dbReference>
<dbReference type="SUPFAM" id="SSF53254">
    <property type="entry name" value="Phosphoglycerate mutase-like"/>
    <property type="match status" value="1"/>
</dbReference>
<dbReference type="PANTHER" id="PTHR48100">
    <property type="entry name" value="BROAD-SPECIFICITY PHOSPHATASE YOR283W-RELATED"/>
    <property type="match status" value="1"/>
</dbReference>
<dbReference type="SMART" id="SM00855">
    <property type="entry name" value="PGAM"/>
    <property type="match status" value="1"/>
</dbReference>
<reference evidence="2 3" key="1">
    <citation type="submission" date="2022-01" db="EMBL/GenBank/DDBJ databases">
        <title>Labilibaculum sp. nov, a marine bacterium isolated from Antarctica.</title>
        <authorList>
            <person name="Dai W."/>
        </authorList>
    </citation>
    <scope>NUCLEOTIDE SEQUENCE [LARGE SCALE GENOMIC DNA]</scope>
    <source>
        <strain evidence="2 3">DW002</strain>
    </source>
</reference>
<dbReference type="EC" id="3.1.3.73" evidence="1"/>
<proteinExistence type="predicted"/>
<dbReference type="RefSeq" id="WP_275107975.1">
    <property type="nucleotide sequence ID" value="NZ_JAKJSC010000001.1"/>
</dbReference>
<comment type="caution">
    <text evidence="2">The sequence shown here is derived from an EMBL/GenBank/DDBJ whole genome shotgun (WGS) entry which is preliminary data.</text>
</comment>
<dbReference type="InterPro" id="IPR050275">
    <property type="entry name" value="PGM_Phosphatase"/>
</dbReference>
<evidence type="ECO:0000313" key="2">
    <source>
        <dbReference type="EMBL" id="MDE5416635.1"/>
    </source>
</evidence>
<dbReference type="NCBIfam" id="TIGR03162">
    <property type="entry name" value="ribazole_cobC"/>
    <property type="match status" value="1"/>
</dbReference>
<evidence type="ECO:0000256" key="1">
    <source>
        <dbReference type="NCBIfam" id="TIGR03162"/>
    </source>
</evidence>
<name>A0ABT5VMH2_9BACT</name>
<dbReference type="Proteomes" id="UP001528920">
    <property type="component" value="Unassembled WGS sequence"/>
</dbReference>
<dbReference type="InterPro" id="IPR029033">
    <property type="entry name" value="His_PPase_superfam"/>
</dbReference>
<evidence type="ECO:0000313" key="3">
    <source>
        <dbReference type="Proteomes" id="UP001528920"/>
    </source>
</evidence>
<dbReference type="Pfam" id="PF00300">
    <property type="entry name" value="His_Phos_1"/>
    <property type="match status" value="1"/>
</dbReference>
<dbReference type="PANTHER" id="PTHR48100:SF59">
    <property type="entry name" value="ADENOSYLCOBALAMIN_ALPHA-RIBAZOLE PHOSPHATASE"/>
    <property type="match status" value="1"/>
</dbReference>
<dbReference type="EMBL" id="JAKJSC010000001">
    <property type="protein sequence ID" value="MDE5416635.1"/>
    <property type="molecule type" value="Genomic_DNA"/>
</dbReference>
<organism evidence="2 3">
    <name type="scientific">Paralabilibaculum antarcticum</name>
    <dbReference type="NCBI Taxonomy" id="2912572"/>
    <lineage>
        <taxon>Bacteria</taxon>
        <taxon>Pseudomonadati</taxon>
        <taxon>Bacteroidota</taxon>
        <taxon>Bacteroidia</taxon>
        <taxon>Marinilabiliales</taxon>
        <taxon>Marinifilaceae</taxon>
        <taxon>Paralabilibaculum</taxon>
    </lineage>
</organism>
<dbReference type="InterPro" id="IPR017578">
    <property type="entry name" value="Ribazole_CobC"/>
</dbReference>
<sequence length="178" mass="20365">MEIYLIRHTKVDVGQGVCYGQKDVDLAESYPEELETVKEKLKNINFDAVFTSPLSRAKKLATDICGDNPVTDDRLMELNFGDWEGKVWDEIKDPLLPKWMEDFVNKKCSNGESFIMLRDRVLEFWNEVKSMDCSNVAIFTHGGVIRTINAIHKNIKLEDSFNEPAADYGDVNVITIEK</sequence>
<accession>A0ABT5VMH2</accession>